<evidence type="ECO:0000256" key="6">
    <source>
        <dbReference type="ARBA" id="ARBA00023027"/>
    </source>
</evidence>
<dbReference type="Gene3D" id="3.40.718.10">
    <property type="entry name" value="Isopropylmalate Dehydrogenase"/>
    <property type="match status" value="1"/>
</dbReference>
<comment type="similarity">
    <text evidence="2">Belongs to the PdxA family. PdxA2 subfamily.</text>
</comment>
<evidence type="ECO:0000313" key="8">
    <source>
        <dbReference type="Proteomes" id="UP000677305"/>
    </source>
</evidence>
<accession>A0A8J8M7X7</accession>
<organism evidence="7 8">
    <name type="scientific">Vallitalea guaymasensis</name>
    <dbReference type="NCBI Taxonomy" id="1185412"/>
    <lineage>
        <taxon>Bacteria</taxon>
        <taxon>Bacillati</taxon>
        <taxon>Bacillota</taxon>
        <taxon>Clostridia</taxon>
        <taxon>Lachnospirales</taxon>
        <taxon>Vallitaleaceae</taxon>
        <taxon>Vallitalea</taxon>
    </lineage>
</organism>
<evidence type="ECO:0000313" key="7">
    <source>
        <dbReference type="EMBL" id="QUH28052.1"/>
    </source>
</evidence>
<dbReference type="GO" id="GO:0046872">
    <property type="term" value="F:metal ion binding"/>
    <property type="evidence" value="ECO:0007669"/>
    <property type="project" value="UniProtKB-KW"/>
</dbReference>
<keyword evidence="8" id="KW-1185">Reference proteome</keyword>
<keyword evidence="5 7" id="KW-0560">Oxidoreductase</keyword>
<evidence type="ECO:0000256" key="5">
    <source>
        <dbReference type="ARBA" id="ARBA00023002"/>
    </source>
</evidence>
<keyword evidence="6" id="KW-0520">NAD</keyword>
<proteinExistence type="inferred from homology"/>
<protein>
    <submittedName>
        <fullName evidence="7">4-hydroxythreonine-4-phosphate dehydrogenase PdxA</fullName>
        <ecNumber evidence="7">1.1.1.262</ecNumber>
    </submittedName>
</protein>
<dbReference type="Proteomes" id="UP000677305">
    <property type="component" value="Chromosome"/>
</dbReference>
<dbReference type="GO" id="GO:0051287">
    <property type="term" value="F:NAD binding"/>
    <property type="evidence" value="ECO:0007669"/>
    <property type="project" value="InterPro"/>
</dbReference>
<dbReference type="RefSeq" id="WP_212692325.1">
    <property type="nucleotide sequence ID" value="NZ_CP058561.1"/>
</dbReference>
<evidence type="ECO:0000256" key="2">
    <source>
        <dbReference type="ARBA" id="ARBA00009464"/>
    </source>
</evidence>
<dbReference type="InterPro" id="IPR005255">
    <property type="entry name" value="PdxA_fam"/>
</dbReference>
<dbReference type="NCBIfam" id="TIGR00557">
    <property type="entry name" value="pdxA"/>
    <property type="match status" value="1"/>
</dbReference>
<dbReference type="AlphaFoldDB" id="A0A8J8M7X7"/>
<dbReference type="Pfam" id="PF04166">
    <property type="entry name" value="PdxA"/>
    <property type="match status" value="1"/>
</dbReference>
<dbReference type="PANTHER" id="PTHR30004">
    <property type="entry name" value="4-HYDROXYTHREONINE-4-PHOSPHATE DEHYDROGENASE"/>
    <property type="match status" value="1"/>
</dbReference>
<sequence length="326" mass="35859">MKVKPIILTMGDPAGIGPEIILNCFKDKDVSQLPVIVFGDIKVLSLIKDGIGITGYRLNKINAVEEAIYSSEILNVLDFDNIDMKKYKIGQLSSMCGHGAYEYIISAIQHVKDEKARAVTTAPINKEALHMAGHNFPGHTEIFATQCGTKDYAMHLYDEKLSIIHVSTHVSLEDAIRTLSKDRVKKVIELAYDNMKKILNREPRIAVAGINPHSSENGLFGNQEKNIIIPAIKEMNHLNVVGPIPPDTVFYRGIKGEFDIVVAMYHDQGHIPFKMYAFESGVNTSAGLSVLRTSVDHGTAFDIAGRGIATSISMINAIKLADKLTN</sequence>
<dbReference type="GO" id="GO:0050570">
    <property type="term" value="F:4-hydroxythreonine-4-phosphate dehydrogenase activity"/>
    <property type="evidence" value="ECO:0007669"/>
    <property type="project" value="UniProtKB-EC"/>
</dbReference>
<evidence type="ECO:0000256" key="4">
    <source>
        <dbReference type="ARBA" id="ARBA00022723"/>
    </source>
</evidence>
<dbReference type="PANTHER" id="PTHR30004:SF6">
    <property type="entry name" value="D-THREONATE 4-PHOSPHATE DEHYDROGENASE"/>
    <property type="match status" value="1"/>
</dbReference>
<comment type="cofactor">
    <cofactor evidence="1">
        <name>a divalent metal cation</name>
        <dbReference type="ChEBI" id="CHEBI:60240"/>
    </cofactor>
</comment>
<name>A0A8J8M7X7_9FIRM</name>
<reference evidence="7 8" key="1">
    <citation type="submission" date="2020-07" db="EMBL/GenBank/DDBJ databases">
        <title>Vallitalea guaymasensis genome.</title>
        <authorList>
            <person name="Postec A."/>
        </authorList>
    </citation>
    <scope>NUCLEOTIDE SEQUENCE [LARGE SCALE GENOMIC DNA]</scope>
    <source>
        <strain evidence="7 8">Ra1766G1</strain>
    </source>
</reference>
<dbReference type="SUPFAM" id="SSF53659">
    <property type="entry name" value="Isocitrate/Isopropylmalate dehydrogenase-like"/>
    <property type="match status" value="1"/>
</dbReference>
<dbReference type="EMBL" id="CP058561">
    <property type="protein sequence ID" value="QUH28052.1"/>
    <property type="molecule type" value="Genomic_DNA"/>
</dbReference>
<evidence type="ECO:0000256" key="3">
    <source>
        <dbReference type="ARBA" id="ARBA00011738"/>
    </source>
</evidence>
<gene>
    <name evidence="7" type="primary">pdxA</name>
    <name evidence="7" type="ORF">HYG85_03630</name>
</gene>
<comment type="subunit">
    <text evidence="3">Homodimer.</text>
</comment>
<dbReference type="EC" id="1.1.1.262" evidence="7"/>
<evidence type="ECO:0000256" key="1">
    <source>
        <dbReference type="ARBA" id="ARBA00001968"/>
    </source>
</evidence>
<dbReference type="KEGG" id="vgu:HYG85_03630"/>
<keyword evidence="4" id="KW-0479">Metal-binding</keyword>